<dbReference type="EMBL" id="FMVC01000006">
    <property type="protein sequence ID" value="SCY83833.1"/>
    <property type="molecule type" value="Genomic_DNA"/>
</dbReference>
<organism evidence="2 3">
    <name type="scientific">Flavobacterium anhuiense</name>
    <dbReference type="NCBI Taxonomy" id="459526"/>
    <lineage>
        <taxon>Bacteria</taxon>
        <taxon>Pseudomonadati</taxon>
        <taxon>Bacteroidota</taxon>
        <taxon>Flavobacteriia</taxon>
        <taxon>Flavobacteriales</taxon>
        <taxon>Flavobacteriaceae</taxon>
        <taxon>Flavobacterium</taxon>
    </lineage>
</organism>
<feature type="chain" id="PRO_5046287714" evidence="1">
    <location>
        <begin position="20"/>
        <end position="260"/>
    </location>
</feature>
<keyword evidence="3" id="KW-1185">Reference proteome</keyword>
<protein>
    <submittedName>
        <fullName evidence="2">Uncharacterized protein</fullName>
    </submittedName>
</protein>
<comment type="caution">
    <text evidence="2">The sequence shown here is derived from an EMBL/GenBank/DDBJ whole genome shotgun (WGS) entry which is preliminary data.</text>
</comment>
<name>A0ABY0LZI9_9FLAO</name>
<feature type="signal peptide" evidence="1">
    <location>
        <begin position="1"/>
        <end position="19"/>
    </location>
</feature>
<evidence type="ECO:0000256" key="1">
    <source>
        <dbReference type="SAM" id="SignalP"/>
    </source>
</evidence>
<gene>
    <name evidence="2" type="ORF">SAMN02927916_3556</name>
</gene>
<proteinExistence type="predicted"/>
<reference evidence="2 3" key="1">
    <citation type="submission" date="2016-10" db="EMBL/GenBank/DDBJ databases">
        <authorList>
            <person name="Varghese N."/>
            <person name="Submissions S."/>
        </authorList>
    </citation>
    <scope>NUCLEOTIDE SEQUENCE [LARGE SCALE GENOMIC DNA]</scope>
    <source>
        <strain evidence="2 3">CGMCC 1.6859</strain>
    </source>
</reference>
<sequence>MMKIKFLLAAILCSVVGFAQSINDYKAVIIPLRYEFMKTDNQYRLATLSKQNLVKAGFEAFYSNEQLPDGYTDRCQVLYIDVKKDNAFLVTKLFVEFKDCYGQVVYTSEVGKSREKEYEVAYKEALDNAFTSVYALHYKYSGKPVASAKVAQKITAESLAATASVAPAAAAVKVAATPAAPSPDLKDPNLLYAQPTESGYQLIDKTPKVVMKLFKTSQPNVYIASKDNVQGSLILKEDGQWYFESYQNDKLVSEKIVVKF</sequence>
<keyword evidence="1" id="KW-0732">Signal</keyword>
<dbReference type="Proteomes" id="UP000199307">
    <property type="component" value="Unassembled WGS sequence"/>
</dbReference>
<evidence type="ECO:0000313" key="3">
    <source>
        <dbReference type="Proteomes" id="UP000199307"/>
    </source>
</evidence>
<evidence type="ECO:0000313" key="2">
    <source>
        <dbReference type="EMBL" id="SCY83833.1"/>
    </source>
</evidence>
<accession>A0ABY0LZI9</accession>